<dbReference type="Pfam" id="PF18478">
    <property type="entry name" value="PIN_10"/>
    <property type="match status" value="1"/>
</dbReference>
<name>A0A2P8CYY0_9ACTN</name>
<proteinExistence type="predicted"/>
<organism evidence="2 3">
    <name type="scientific">Murinocardiopsis flavida</name>
    <dbReference type="NCBI Taxonomy" id="645275"/>
    <lineage>
        <taxon>Bacteria</taxon>
        <taxon>Bacillati</taxon>
        <taxon>Actinomycetota</taxon>
        <taxon>Actinomycetes</taxon>
        <taxon>Streptosporangiales</taxon>
        <taxon>Nocardiopsidaceae</taxon>
        <taxon>Murinocardiopsis</taxon>
    </lineage>
</organism>
<gene>
    <name evidence="2" type="ORF">CLV63_12311</name>
</gene>
<feature type="domain" description="VapC45 PIN like" evidence="1">
    <location>
        <begin position="53"/>
        <end position="100"/>
    </location>
</feature>
<dbReference type="InterPro" id="IPR041375">
    <property type="entry name" value="VapC45_PIN-like"/>
</dbReference>
<accession>A0A2P8CYY0</accession>
<reference evidence="2 3" key="1">
    <citation type="submission" date="2018-03" db="EMBL/GenBank/DDBJ databases">
        <title>Genomic Encyclopedia of Archaeal and Bacterial Type Strains, Phase II (KMG-II): from individual species to whole genera.</title>
        <authorList>
            <person name="Goeker M."/>
        </authorList>
    </citation>
    <scope>NUCLEOTIDE SEQUENCE [LARGE SCALE GENOMIC DNA]</scope>
    <source>
        <strain evidence="2 3">DSM 45312</strain>
    </source>
</reference>
<keyword evidence="3" id="KW-1185">Reference proteome</keyword>
<comment type="caution">
    <text evidence="2">The sequence shown here is derived from an EMBL/GenBank/DDBJ whole genome shotgun (WGS) entry which is preliminary data.</text>
</comment>
<sequence>MSRTKPADVRFYFDADVLGLAHVFAALRSDITYPGDPGGVKFKRSRPPCPIKETRTSDDVWIPEVTSRGWLIVTRDSMIQNHTREVNAVREHGARMVALSGVEAVGTFAQLELIMCRWQNILRCLDEPGPFIYAATRTKFRPVPLG</sequence>
<dbReference type="EMBL" id="PYGA01000023">
    <property type="protein sequence ID" value="PSK90182.1"/>
    <property type="molecule type" value="Genomic_DNA"/>
</dbReference>
<dbReference type="Proteomes" id="UP000240542">
    <property type="component" value="Unassembled WGS sequence"/>
</dbReference>
<dbReference type="AlphaFoldDB" id="A0A2P8CYY0"/>
<dbReference type="RefSeq" id="WP_106585878.1">
    <property type="nucleotide sequence ID" value="NZ_PYGA01000023.1"/>
</dbReference>
<protein>
    <recommendedName>
        <fullName evidence="1">VapC45 PIN like domain-containing protein</fullName>
    </recommendedName>
</protein>
<dbReference type="OrthoDB" id="3828387at2"/>
<evidence type="ECO:0000259" key="1">
    <source>
        <dbReference type="Pfam" id="PF18478"/>
    </source>
</evidence>
<evidence type="ECO:0000313" key="2">
    <source>
        <dbReference type="EMBL" id="PSK90182.1"/>
    </source>
</evidence>
<evidence type="ECO:0000313" key="3">
    <source>
        <dbReference type="Proteomes" id="UP000240542"/>
    </source>
</evidence>